<feature type="transmembrane region" description="Helical" evidence="1">
    <location>
        <begin position="41"/>
        <end position="62"/>
    </location>
</feature>
<dbReference type="WBParaSite" id="HCON_00003600-00001">
    <property type="protein sequence ID" value="HCON_00003600-00001"/>
    <property type="gene ID" value="HCON_00003600"/>
</dbReference>
<dbReference type="AlphaFoldDB" id="A0A7I4XTC0"/>
<feature type="transmembrane region" description="Helical" evidence="1">
    <location>
        <begin position="215"/>
        <end position="237"/>
    </location>
</feature>
<dbReference type="Gene3D" id="1.20.1070.10">
    <property type="entry name" value="Rhodopsin 7-helix transmembrane proteins"/>
    <property type="match status" value="1"/>
</dbReference>
<dbReference type="Pfam" id="PF10316">
    <property type="entry name" value="7TM_GPCR_Srbc"/>
    <property type="match status" value="1"/>
</dbReference>
<dbReference type="CDD" id="cd00637">
    <property type="entry name" value="7tm_classA_rhodopsin-like"/>
    <property type="match status" value="1"/>
</dbReference>
<accession>A0A7I4XTC0</accession>
<feature type="transmembrane region" description="Helical" evidence="1">
    <location>
        <begin position="249"/>
        <end position="267"/>
    </location>
</feature>
<keyword evidence="1" id="KW-0472">Membrane</keyword>
<evidence type="ECO:0000313" key="3">
    <source>
        <dbReference type="WBParaSite" id="HCON_00003600-00001"/>
    </source>
</evidence>
<keyword evidence="2" id="KW-1185">Reference proteome</keyword>
<keyword evidence="1" id="KW-0812">Transmembrane</keyword>
<reference evidence="3" key="1">
    <citation type="submission" date="2020-12" db="UniProtKB">
        <authorList>
            <consortium name="WormBaseParasite"/>
        </authorList>
    </citation>
    <scope>IDENTIFICATION</scope>
    <source>
        <strain evidence="3">MHco3</strain>
    </source>
</reference>
<name>A0A7I4XTC0_HAECO</name>
<feature type="transmembrane region" description="Helical" evidence="1">
    <location>
        <begin position="167"/>
        <end position="187"/>
    </location>
</feature>
<protein>
    <submittedName>
        <fullName evidence="3">G_PROTEIN_RECEP_F1_2 domain-containing protein</fullName>
    </submittedName>
</protein>
<dbReference type="InterPro" id="IPR047130">
    <property type="entry name" value="7TM_GPCR_Srsx_nematod"/>
</dbReference>
<feature type="transmembrane region" description="Helical" evidence="1">
    <location>
        <begin position="82"/>
        <end position="104"/>
    </location>
</feature>
<dbReference type="Proteomes" id="UP000025227">
    <property type="component" value="Unplaced"/>
</dbReference>
<dbReference type="OrthoDB" id="5811993at2759"/>
<sequence>MSNVTNLIIYVCESFVIIVTNIPLILTILLRKRNRGRREFVIIAGMAFGDLIYAFGFLLAMTRRLENANINSSAMVPRSECMAQWSTVALFLGCSLIGQMNILVSLDRFIATVFPIWYFQTTDRYPIIMLSDWILLFTNEAERKQLISYQCSFSDSMYPGFRDYLTFYRVICVIIAALMYVVVAVLVRKRFIATQKAFVPSISKIQSQKIMQSNITMGMTTLNAVIMLLVPDVMGFFDFPSSDFAVKLFLYSLLMNKTMINFLIIVVRHRELRGIFVTTRTSSTHSELGALIIPLVQLFMYVHKVFRICFRLCSDWKATVILYGRKDISQS</sequence>
<dbReference type="SUPFAM" id="SSF81321">
    <property type="entry name" value="Family A G protein-coupled receptor-like"/>
    <property type="match status" value="1"/>
</dbReference>
<evidence type="ECO:0000313" key="2">
    <source>
        <dbReference type="Proteomes" id="UP000025227"/>
    </source>
</evidence>
<feature type="transmembrane region" description="Helical" evidence="1">
    <location>
        <begin position="288"/>
        <end position="306"/>
    </location>
</feature>
<dbReference type="PANTHER" id="PTHR23360">
    <property type="entry name" value="G-PROTEIN COUPLED RECEPTORS FAMILY 1 PROFILE DOMAIN-CONTAINING PROTEIN-RELATED"/>
    <property type="match status" value="1"/>
</dbReference>
<proteinExistence type="predicted"/>
<keyword evidence="1" id="KW-1133">Transmembrane helix</keyword>
<dbReference type="PANTHER" id="PTHR23360:SF26">
    <property type="entry name" value="G-PROTEIN COUPLED RECEPTORS FAMILY 1 PROFILE DOMAIN-CONTAINING PROTEIN"/>
    <property type="match status" value="1"/>
</dbReference>
<feature type="transmembrane region" description="Helical" evidence="1">
    <location>
        <begin position="6"/>
        <end position="29"/>
    </location>
</feature>
<organism evidence="2 3">
    <name type="scientific">Haemonchus contortus</name>
    <name type="common">Barber pole worm</name>
    <dbReference type="NCBI Taxonomy" id="6289"/>
    <lineage>
        <taxon>Eukaryota</taxon>
        <taxon>Metazoa</taxon>
        <taxon>Ecdysozoa</taxon>
        <taxon>Nematoda</taxon>
        <taxon>Chromadorea</taxon>
        <taxon>Rhabditida</taxon>
        <taxon>Rhabditina</taxon>
        <taxon>Rhabditomorpha</taxon>
        <taxon>Strongyloidea</taxon>
        <taxon>Trichostrongylidae</taxon>
        <taxon>Haemonchus</taxon>
    </lineage>
</organism>
<dbReference type="InterPro" id="IPR019420">
    <property type="entry name" value="7TM_GPCR_serpentine_rcpt_Srbc"/>
</dbReference>
<evidence type="ECO:0000256" key="1">
    <source>
        <dbReference type="SAM" id="Phobius"/>
    </source>
</evidence>